<dbReference type="InterPro" id="IPR013094">
    <property type="entry name" value="AB_hydrolase_3"/>
</dbReference>
<keyword evidence="6" id="KW-1185">Reference proteome</keyword>
<dbReference type="SUPFAM" id="SSF53474">
    <property type="entry name" value="alpha/beta-Hydrolases"/>
    <property type="match status" value="1"/>
</dbReference>
<sequence>MYPASTITARPLPDIASYGLLTSPDFSPPTLSCTTTTSPLSSTLRRYSNCRPRTASSVIFSPNSPLSLYKSASPFGSSRPPAGHAAHDTRHTTPAAPPQHGRLARAATIRPLALILYFISFFLTLFTGAPLLLRRATSMASRPPRPRWVLHVQAQVWRFLMEIGMFLHRLAPPRPPSPAFTRTVPVTISPRKGQFTIQFYVPSDYEAQTRLRSRSYPVVVNFHGGGFTLGKATDDARWCATVVEQVGAVVANVNYRLAPENPFPTAVEDGCDAVIYVAQHAHELNIDPDRIALSGFSSGASMCFTVPLRLAEELLPMEELNGKDDDEDFSETSNVSAQSSRRTLLKGASPDERPRVKVSRELKIRTVVSWYPSTDYTQTREQRRMTNPRVDQQLPAVFTDLFDESYLQPPTLDMSDPLLSPGVAPADLLAAGLPDKIVLYTCEWDMLLAEGIRFRDRLRNEAGKDVEYTMVPGAPHAWDKAPNPLRVTPGVQEHYARACTELKKALSKS</sequence>
<organism evidence="5 6">
    <name type="scientific">Lineolata rhizophorae</name>
    <dbReference type="NCBI Taxonomy" id="578093"/>
    <lineage>
        <taxon>Eukaryota</taxon>
        <taxon>Fungi</taxon>
        <taxon>Dikarya</taxon>
        <taxon>Ascomycota</taxon>
        <taxon>Pezizomycotina</taxon>
        <taxon>Dothideomycetes</taxon>
        <taxon>Dothideomycetes incertae sedis</taxon>
        <taxon>Lineolatales</taxon>
        <taxon>Lineolataceae</taxon>
        <taxon>Lineolata</taxon>
    </lineage>
</organism>
<evidence type="ECO:0000256" key="1">
    <source>
        <dbReference type="ARBA" id="ARBA00022801"/>
    </source>
</evidence>
<dbReference type="InterPro" id="IPR050300">
    <property type="entry name" value="GDXG_lipolytic_enzyme"/>
</dbReference>
<keyword evidence="1 5" id="KW-0378">Hydrolase</keyword>
<dbReference type="PANTHER" id="PTHR48081:SF8">
    <property type="entry name" value="ALPHA_BETA HYDROLASE FOLD-3 DOMAIN-CONTAINING PROTEIN-RELATED"/>
    <property type="match status" value="1"/>
</dbReference>
<dbReference type="Gene3D" id="3.40.50.1820">
    <property type="entry name" value="alpha/beta hydrolase"/>
    <property type="match status" value="1"/>
</dbReference>
<dbReference type="GO" id="GO:0016787">
    <property type="term" value="F:hydrolase activity"/>
    <property type="evidence" value="ECO:0007669"/>
    <property type="project" value="UniProtKB-KW"/>
</dbReference>
<dbReference type="OrthoDB" id="433474at2759"/>
<dbReference type="Proteomes" id="UP000799766">
    <property type="component" value="Unassembled WGS sequence"/>
</dbReference>
<dbReference type="EMBL" id="MU001679">
    <property type="protein sequence ID" value="KAF2457748.1"/>
    <property type="molecule type" value="Genomic_DNA"/>
</dbReference>
<dbReference type="PANTHER" id="PTHR48081">
    <property type="entry name" value="AB HYDROLASE SUPERFAMILY PROTEIN C4A8.06C"/>
    <property type="match status" value="1"/>
</dbReference>
<feature type="domain" description="Alpha/beta hydrolase fold-3" evidence="4">
    <location>
        <begin position="219"/>
        <end position="478"/>
    </location>
</feature>
<feature type="compositionally biased region" description="Polar residues" evidence="2">
    <location>
        <begin position="331"/>
        <end position="342"/>
    </location>
</feature>
<feature type="region of interest" description="Disordered" evidence="2">
    <location>
        <begin position="321"/>
        <end position="356"/>
    </location>
</feature>
<gene>
    <name evidence="5" type="ORF">BDY21DRAFT_342687</name>
</gene>
<evidence type="ECO:0000256" key="2">
    <source>
        <dbReference type="SAM" id="MobiDB-lite"/>
    </source>
</evidence>
<name>A0A6A6P1Q2_9PEZI</name>
<accession>A0A6A6P1Q2</accession>
<dbReference type="InterPro" id="IPR029058">
    <property type="entry name" value="AB_hydrolase_fold"/>
</dbReference>
<evidence type="ECO:0000313" key="6">
    <source>
        <dbReference type="Proteomes" id="UP000799766"/>
    </source>
</evidence>
<keyword evidence="3" id="KW-1133">Transmembrane helix</keyword>
<feature type="region of interest" description="Disordered" evidence="2">
    <location>
        <begin position="74"/>
        <end position="101"/>
    </location>
</feature>
<dbReference type="Pfam" id="PF07859">
    <property type="entry name" value="Abhydrolase_3"/>
    <property type="match status" value="1"/>
</dbReference>
<feature type="transmembrane region" description="Helical" evidence="3">
    <location>
        <begin position="112"/>
        <end position="133"/>
    </location>
</feature>
<protein>
    <submittedName>
        <fullName evidence="5">Alpha/Beta hydrolase protein</fullName>
    </submittedName>
</protein>
<evidence type="ECO:0000313" key="5">
    <source>
        <dbReference type="EMBL" id="KAF2457748.1"/>
    </source>
</evidence>
<keyword evidence="3" id="KW-0812">Transmembrane</keyword>
<keyword evidence="3" id="KW-0472">Membrane</keyword>
<dbReference type="AlphaFoldDB" id="A0A6A6P1Q2"/>
<evidence type="ECO:0000259" key="4">
    <source>
        <dbReference type="Pfam" id="PF07859"/>
    </source>
</evidence>
<reference evidence="5" key="1">
    <citation type="journal article" date="2020" name="Stud. Mycol.">
        <title>101 Dothideomycetes genomes: a test case for predicting lifestyles and emergence of pathogens.</title>
        <authorList>
            <person name="Haridas S."/>
            <person name="Albert R."/>
            <person name="Binder M."/>
            <person name="Bloem J."/>
            <person name="Labutti K."/>
            <person name="Salamov A."/>
            <person name="Andreopoulos B."/>
            <person name="Baker S."/>
            <person name="Barry K."/>
            <person name="Bills G."/>
            <person name="Bluhm B."/>
            <person name="Cannon C."/>
            <person name="Castanera R."/>
            <person name="Culley D."/>
            <person name="Daum C."/>
            <person name="Ezra D."/>
            <person name="Gonzalez J."/>
            <person name="Henrissat B."/>
            <person name="Kuo A."/>
            <person name="Liang C."/>
            <person name="Lipzen A."/>
            <person name="Lutzoni F."/>
            <person name="Magnuson J."/>
            <person name="Mondo S."/>
            <person name="Nolan M."/>
            <person name="Ohm R."/>
            <person name="Pangilinan J."/>
            <person name="Park H.-J."/>
            <person name="Ramirez L."/>
            <person name="Alfaro M."/>
            <person name="Sun H."/>
            <person name="Tritt A."/>
            <person name="Yoshinaga Y."/>
            <person name="Zwiers L.-H."/>
            <person name="Turgeon B."/>
            <person name="Goodwin S."/>
            <person name="Spatafora J."/>
            <person name="Crous P."/>
            <person name="Grigoriev I."/>
        </authorList>
    </citation>
    <scope>NUCLEOTIDE SEQUENCE</scope>
    <source>
        <strain evidence="5">ATCC 16933</strain>
    </source>
</reference>
<proteinExistence type="predicted"/>
<evidence type="ECO:0000256" key="3">
    <source>
        <dbReference type="SAM" id="Phobius"/>
    </source>
</evidence>